<keyword evidence="2" id="KW-1185">Reference proteome</keyword>
<sequence length="84" mass="9697">MDKTNLINAMHDVLLGYGITTLRTLKEVQAGHKDDFGTALDYGIYFGAERMAVTVLEHIYGQQETRKFLDKIYEEARRQVEDED</sequence>
<name>A0ABW7DP45_9FIRM</name>
<proteinExistence type="predicted"/>
<gene>
    <name evidence="1" type="ORF">ACGTZG_07850</name>
</gene>
<dbReference type="RefSeq" id="WP_113856129.1">
    <property type="nucleotide sequence ID" value="NZ_CP011940.1"/>
</dbReference>
<evidence type="ECO:0000313" key="2">
    <source>
        <dbReference type="Proteomes" id="UP001605989"/>
    </source>
</evidence>
<evidence type="ECO:0000313" key="1">
    <source>
        <dbReference type="EMBL" id="MFG6273101.1"/>
    </source>
</evidence>
<accession>A0ABW7DP45</accession>
<comment type="caution">
    <text evidence="1">The sequence shown here is derived from an EMBL/GenBank/DDBJ whole genome shotgun (WGS) entry which is preliminary data.</text>
</comment>
<protein>
    <submittedName>
        <fullName evidence="1">Uncharacterized protein</fullName>
    </submittedName>
</protein>
<dbReference type="Proteomes" id="UP001605989">
    <property type="component" value="Unassembled WGS sequence"/>
</dbReference>
<organism evidence="1 2">
    <name type="scientific">Megasphaera hexanoica</name>
    <dbReference type="NCBI Taxonomy" id="1675036"/>
    <lineage>
        <taxon>Bacteria</taxon>
        <taxon>Bacillati</taxon>
        <taxon>Bacillota</taxon>
        <taxon>Negativicutes</taxon>
        <taxon>Veillonellales</taxon>
        <taxon>Veillonellaceae</taxon>
        <taxon>Megasphaera</taxon>
    </lineage>
</organism>
<dbReference type="EMBL" id="JBIEKR010000006">
    <property type="protein sequence ID" value="MFG6273101.1"/>
    <property type="molecule type" value="Genomic_DNA"/>
</dbReference>
<reference evidence="1 2" key="1">
    <citation type="submission" date="2024-10" db="EMBL/GenBank/DDBJ databases">
        <authorList>
            <person name="Sang B.-I."/>
            <person name="Prabhaharan D."/>
        </authorList>
    </citation>
    <scope>NUCLEOTIDE SEQUENCE [LARGE SCALE GENOMIC DNA]</scope>
    <source>
        <strain evidence="1 2">MH</strain>
    </source>
</reference>